<dbReference type="EMBL" id="CATQJL010000305">
    <property type="protein sequence ID" value="CAJ0601417.1"/>
    <property type="molecule type" value="Genomic_DNA"/>
</dbReference>
<keyword evidence="1" id="KW-0732">Signal</keyword>
<dbReference type="SMART" id="SM00034">
    <property type="entry name" value="CLECT"/>
    <property type="match status" value="1"/>
</dbReference>
<dbReference type="PANTHER" id="PTHR22803">
    <property type="entry name" value="MANNOSE, PHOSPHOLIPASE, LECTIN RECEPTOR RELATED"/>
    <property type="match status" value="1"/>
</dbReference>
<evidence type="ECO:0000259" key="2">
    <source>
        <dbReference type="PROSITE" id="PS50041"/>
    </source>
</evidence>
<feature type="chain" id="PRO_5041300930" description="C-type lectin domain-containing protein" evidence="1">
    <location>
        <begin position="17"/>
        <end position="176"/>
    </location>
</feature>
<dbReference type="InterPro" id="IPR050111">
    <property type="entry name" value="C-type_lectin/snaclec_domain"/>
</dbReference>
<dbReference type="SUPFAM" id="SSF56436">
    <property type="entry name" value="C-type lectin-like"/>
    <property type="match status" value="1"/>
</dbReference>
<comment type="caution">
    <text evidence="3">The sequence shown here is derived from an EMBL/GenBank/DDBJ whole genome shotgun (WGS) entry which is preliminary data.</text>
</comment>
<dbReference type="InterPro" id="IPR001304">
    <property type="entry name" value="C-type_lectin-like"/>
</dbReference>
<dbReference type="Proteomes" id="UP001176961">
    <property type="component" value="Unassembled WGS sequence"/>
</dbReference>
<gene>
    <name evidence="3" type="ORF">CYNAS_LOCUS13400</name>
</gene>
<dbReference type="InterPro" id="IPR016186">
    <property type="entry name" value="C-type_lectin-like/link_sf"/>
</dbReference>
<evidence type="ECO:0000313" key="4">
    <source>
        <dbReference type="Proteomes" id="UP001176961"/>
    </source>
</evidence>
<evidence type="ECO:0000256" key="1">
    <source>
        <dbReference type="SAM" id="SignalP"/>
    </source>
</evidence>
<keyword evidence="4" id="KW-1185">Reference proteome</keyword>
<dbReference type="InterPro" id="IPR016187">
    <property type="entry name" value="CTDL_fold"/>
</dbReference>
<feature type="domain" description="C-type lectin" evidence="2">
    <location>
        <begin position="77"/>
        <end position="161"/>
    </location>
</feature>
<feature type="signal peptide" evidence="1">
    <location>
        <begin position="1"/>
        <end position="16"/>
    </location>
</feature>
<sequence length="176" mass="20451">MDSMKFLLLAIPLVEAFIKPVGNELISRFLKKLNCSCPLRSESACPGHCENGWTYFDRADACYKRFFLEDFDMLKVSFVIELAKSGVAGDNYLKGTWIGLKQAKYPLSKEWTWTDGTEVDYTLWCKNQPDNDKGVEHCAQVFCDTMIETHIEYRKWNDALCYDRMRTFVCKKEAIH</sequence>
<evidence type="ECO:0000313" key="3">
    <source>
        <dbReference type="EMBL" id="CAJ0601417.1"/>
    </source>
</evidence>
<accession>A0AA36M9C3</accession>
<proteinExistence type="predicted"/>
<protein>
    <recommendedName>
        <fullName evidence="2">C-type lectin domain-containing protein</fullName>
    </recommendedName>
</protein>
<dbReference type="Gene3D" id="3.10.100.10">
    <property type="entry name" value="Mannose-Binding Protein A, subunit A"/>
    <property type="match status" value="1"/>
</dbReference>
<dbReference type="AlphaFoldDB" id="A0AA36M9C3"/>
<dbReference type="Pfam" id="PF00059">
    <property type="entry name" value="Lectin_C"/>
    <property type="match status" value="1"/>
</dbReference>
<name>A0AA36M9C3_CYLNA</name>
<reference evidence="3" key="1">
    <citation type="submission" date="2023-07" db="EMBL/GenBank/DDBJ databases">
        <authorList>
            <consortium name="CYATHOMIX"/>
        </authorList>
    </citation>
    <scope>NUCLEOTIDE SEQUENCE</scope>
    <source>
        <strain evidence="3">N/A</strain>
    </source>
</reference>
<dbReference type="PROSITE" id="PS50041">
    <property type="entry name" value="C_TYPE_LECTIN_2"/>
    <property type="match status" value="1"/>
</dbReference>
<organism evidence="3 4">
    <name type="scientific">Cylicocyclus nassatus</name>
    <name type="common">Nematode worm</name>
    <dbReference type="NCBI Taxonomy" id="53992"/>
    <lineage>
        <taxon>Eukaryota</taxon>
        <taxon>Metazoa</taxon>
        <taxon>Ecdysozoa</taxon>
        <taxon>Nematoda</taxon>
        <taxon>Chromadorea</taxon>
        <taxon>Rhabditida</taxon>
        <taxon>Rhabditina</taxon>
        <taxon>Rhabditomorpha</taxon>
        <taxon>Strongyloidea</taxon>
        <taxon>Strongylidae</taxon>
        <taxon>Cylicocyclus</taxon>
    </lineage>
</organism>